<keyword evidence="6" id="KW-0963">Cytoplasm</keyword>
<dbReference type="InterPro" id="IPR036175">
    <property type="entry name" value="Sec23/24_helical_dom_sf"/>
</dbReference>
<comment type="subcellular location">
    <subcellularLocation>
        <location evidence="2">Cytoplasm</location>
    </subcellularLocation>
    <subcellularLocation>
        <location evidence="3">Endoplasmic reticulum membrane</location>
    </subcellularLocation>
    <subcellularLocation>
        <location evidence="1">Golgi apparatus membrane</location>
    </subcellularLocation>
</comment>
<keyword evidence="8" id="KW-0931">ER-Golgi transport</keyword>
<organism evidence="17 18">
    <name type="scientific">Phytophthora nicotianae</name>
    <name type="common">Potato buckeye rot agent</name>
    <name type="synonym">Phytophthora parasitica</name>
    <dbReference type="NCBI Taxonomy" id="4792"/>
    <lineage>
        <taxon>Eukaryota</taxon>
        <taxon>Sar</taxon>
        <taxon>Stramenopiles</taxon>
        <taxon>Oomycota</taxon>
        <taxon>Peronosporomycetes</taxon>
        <taxon>Peronosporales</taxon>
        <taxon>Peronosporaceae</taxon>
        <taxon>Phytophthora</taxon>
    </lineage>
</organism>
<dbReference type="Pfam" id="PF04810">
    <property type="entry name" value="zf-Sec23_Sec24"/>
    <property type="match status" value="1"/>
</dbReference>
<dbReference type="Pfam" id="PF00626">
    <property type="entry name" value="Gelsolin"/>
    <property type="match status" value="1"/>
</dbReference>
<keyword evidence="11" id="KW-0472">Membrane</keyword>
<feature type="domain" description="Sec23/Sec24 helical" evidence="15">
    <location>
        <begin position="618"/>
        <end position="688"/>
    </location>
</feature>
<protein>
    <submittedName>
        <fullName evidence="17">Liver carboxylesterase 2</fullName>
    </submittedName>
</protein>
<dbReference type="Proteomes" id="UP000054636">
    <property type="component" value="Unassembled WGS sequence"/>
</dbReference>
<accession>A0A0W8DLL6</accession>
<dbReference type="Gene3D" id="1.20.120.730">
    <property type="entry name" value="Sec23/Sec24 helical domain"/>
    <property type="match status" value="1"/>
</dbReference>
<dbReference type="InterPro" id="IPR036180">
    <property type="entry name" value="Gelsolin-like_dom_sf"/>
</dbReference>
<dbReference type="Gene3D" id="3.40.20.10">
    <property type="entry name" value="Severin"/>
    <property type="match status" value="1"/>
</dbReference>
<dbReference type="GO" id="GO:0000139">
    <property type="term" value="C:Golgi membrane"/>
    <property type="evidence" value="ECO:0007669"/>
    <property type="project" value="UniProtKB-SubCell"/>
</dbReference>
<dbReference type="InterPro" id="IPR029006">
    <property type="entry name" value="ADF-H/Gelsolin-like_dom_sf"/>
</dbReference>
<dbReference type="GO" id="GO:0070971">
    <property type="term" value="C:endoplasmic reticulum exit site"/>
    <property type="evidence" value="ECO:0007669"/>
    <property type="project" value="TreeGrafter"/>
</dbReference>
<dbReference type="InterPro" id="IPR036174">
    <property type="entry name" value="Znf_Sec23_Sec24_sf"/>
</dbReference>
<dbReference type="PANTHER" id="PTHR13803:SF39">
    <property type="entry name" value="SECRETORY 24AB, ISOFORM A"/>
    <property type="match status" value="1"/>
</dbReference>
<dbReference type="GO" id="GO:0090110">
    <property type="term" value="P:COPII-coated vesicle cargo loading"/>
    <property type="evidence" value="ECO:0007669"/>
    <property type="project" value="TreeGrafter"/>
</dbReference>
<comment type="similarity">
    <text evidence="4">Belongs to the SEC23/SEC24 family. SEC24 subfamily.</text>
</comment>
<evidence type="ECO:0000256" key="9">
    <source>
        <dbReference type="ARBA" id="ARBA00022927"/>
    </source>
</evidence>
<evidence type="ECO:0000259" key="16">
    <source>
        <dbReference type="Pfam" id="PF08033"/>
    </source>
</evidence>
<evidence type="ECO:0000256" key="10">
    <source>
        <dbReference type="ARBA" id="ARBA00023034"/>
    </source>
</evidence>
<dbReference type="AlphaFoldDB" id="A0A0W8DLL6"/>
<evidence type="ECO:0000256" key="2">
    <source>
        <dbReference type="ARBA" id="ARBA00004496"/>
    </source>
</evidence>
<dbReference type="GO" id="GO:0006886">
    <property type="term" value="P:intracellular protein transport"/>
    <property type="evidence" value="ECO:0007669"/>
    <property type="project" value="InterPro"/>
</dbReference>
<gene>
    <name evidence="17" type="ORF">AM588_10011349</name>
</gene>
<dbReference type="Gene3D" id="2.30.30.380">
    <property type="entry name" value="Zn-finger domain of Sec23/24"/>
    <property type="match status" value="1"/>
</dbReference>
<dbReference type="InterPro" id="IPR007123">
    <property type="entry name" value="Gelsolin-like_dom"/>
</dbReference>
<dbReference type="GO" id="GO:0030127">
    <property type="term" value="C:COPII vesicle coat"/>
    <property type="evidence" value="ECO:0007669"/>
    <property type="project" value="InterPro"/>
</dbReference>
<dbReference type="SUPFAM" id="SSF53300">
    <property type="entry name" value="vWA-like"/>
    <property type="match status" value="1"/>
</dbReference>
<dbReference type="GO" id="GO:0008270">
    <property type="term" value="F:zinc ion binding"/>
    <property type="evidence" value="ECO:0007669"/>
    <property type="project" value="InterPro"/>
</dbReference>
<keyword evidence="7" id="KW-0256">Endoplasmic reticulum</keyword>
<dbReference type="SUPFAM" id="SSF82754">
    <property type="entry name" value="C-terminal, gelsolin-like domain of Sec23/24"/>
    <property type="match status" value="1"/>
</dbReference>
<dbReference type="Gene3D" id="2.60.40.1670">
    <property type="entry name" value="beta-sandwich domain of Sec23/24"/>
    <property type="match status" value="2"/>
</dbReference>
<dbReference type="SUPFAM" id="SSF81811">
    <property type="entry name" value="Helical domain of Sec23/24"/>
    <property type="match status" value="1"/>
</dbReference>
<keyword evidence="10" id="KW-0333">Golgi apparatus</keyword>
<evidence type="ECO:0000256" key="3">
    <source>
        <dbReference type="ARBA" id="ARBA00004586"/>
    </source>
</evidence>
<dbReference type="GO" id="GO:0005789">
    <property type="term" value="C:endoplasmic reticulum membrane"/>
    <property type="evidence" value="ECO:0007669"/>
    <property type="project" value="UniProtKB-SubCell"/>
</dbReference>
<evidence type="ECO:0000256" key="11">
    <source>
        <dbReference type="ARBA" id="ARBA00023136"/>
    </source>
</evidence>
<evidence type="ECO:0000256" key="4">
    <source>
        <dbReference type="ARBA" id="ARBA00008334"/>
    </source>
</evidence>
<feature type="domain" description="Zinc finger Sec23/Sec24-type" evidence="13">
    <location>
        <begin position="256"/>
        <end position="293"/>
    </location>
</feature>
<evidence type="ECO:0000259" key="13">
    <source>
        <dbReference type="Pfam" id="PF04810"/>
    </source>
</evidence>
<dbReference type="GO" id="GO:0000149">
    <property type="term" value="F:SNARE binding"/>
    <property type="evidence" value="ECO:0007669"/>
    <property type="project" value="TreeGrafter"/>
</dbReference>
<feature type="domain" description="Gelsolin-like" evidence="12">
    <location>
        <begin position="732"/>
        <end position="788"/>
    </location>
</feature>
<evidence type="ECO:0000313" key="18">
    <source>
        <dbReference type="Proteomes" id="UP000054636"/>
    </source>
</evidence>
<dbReference type="Pfam" id="PF04811">
    <property type="entry name" value="Sec23_trunk"/>
    <property type="match status" value="1"/>
</dbReference>
<name>A0A0W8DLL6_PHYNI</name>
<evidence type="ECO:0000256" key="7">
    <source>
        <dbReference type="ARBA" id="ARBA00022824"/>
    </source>
</evidence>
<feature type="domain" description="Sec23/Sec24 beta-sandwich" evidence="16">
    <location>
        <begin position="523"/>
        <end position="607"/>
    </location>
</feature>
<evidence type="ECO:0000256" key="1">
    <source>
        <dbReference type="ARBA" id="ARBA00004394"/>
    </source>
</evidence>
<dbReference type="Pfam" id="PF04815">
    <property type="entry name" value="Sec23_helical"/>
    <property type="match status" value="1"/>
</dbReference>
<dbReference type="Pfam" id="PF08033">
    <property type="entry name" value="Sec23_BS"/>
    <property type="match status" value="1"/>
</dbReference>
<evidence type="ECO:0000259" key="14">
    <source>
        <dbReference type="Pfam" id="PF04811"/>
    </source>
</evidence>
<dbReference type="PANTHER" id="PTHR13803">
    <property type="entry name" value="SEC24-RELATED PROTEIN"/>
    <property type="match status" value="1"/>
</dbReference>
<dbReference type="Gene3D" id="3.40.50.410">
    <property type="entry name" value="von Willebrand factor, type A domain"/>
    <property type="match status" value="2"/>
</dbReference>
<feature type="domain" description="Sec23/Sec24 trunk" evidence="14">
    <location>
        <begin position="390"/>
        <end position="516"/>
    </location>
</feature>
<comment type="caution">
    <text evidence="17">The sequence shown here is derived from an EMBL/GenBank/DDBJ whole genome shotgun (WGS) entry which is preliminary data.</text>
</comment>
<dbReference type="InterPro" id="IPR006900">
    <property type="entry name" value="Sec23/24_helical_dom"/>
</dbReference>
<sequence length="804" mass="89683">MSSSFASLVKQRTQRVSTFIGSDTSTFLSNVSSQRATMLTSPSLSSGAETLEDWMYWQRDANNAHCWTKVYGVLDNEFLWLFKGNHSSRTMFLQIAVSSVEVSGQRQLRIVDPNGEDMEIWLMDDDSFVAWRQRLEEAAALTTQFFRMTEIEAHRLPRNSAYRGSLVNYRRNSKHGYGGQPGFQNQQAQQASPLTEEMMASQCDSRYMRLTVNALPHSLDHANKSKLTYGLIIRPLAPSEEGEELDVVNFGPTGVVRCRHCRTYMNPFVQWVDNGRRWRCNLCGVSNDVASSYFCHLGANQQRQDRDERPELNSGSVEIVAPSEYMMRPPQPPCYVFVIDVSATAVASGSVQIAVDTIREQLDNLLGAPRTRVGFLTYDSSIHFYNLKNARSAETALGPAIRVAFKLMSSIGGKMLVFQNSLPSTGNGALRNRDNPRLYGTDKEHTLLQAVDTFYRTNAIDFCRQQVSVDMFLFSSMYTDIASLGSLSKYSAGQVYYYPAFNAERDGEKFSKELAHCLVRETAWEAVMRVRCTKGMRLANFYGNFFLRGPDLLALPTCNADSTFAVEITHSDALLTSSTISVQAGLLYTNSGGERRIRVHTICIPVTKLFAELFRQVDQDALCNIMAKNALEVALKTGLDSGRSRLQTQCADIVRAYRNSGAYGAKQASGYQLHLPESLQLLPLYILNNMPVELSRVFIYPRMFALHNMPPEAGLPEEDQAEGADGGSVNSIVLPPVINLSIERLQCDGVFLLDDTLSLYLWVGRSAPPELLESLFGVPSMEGVDCSQAKETVAITAQASRKDL</sequence>
<keyword evidence="9" id="KW-0653">Protein transport</keyword>
<reference evidence="17 18" key="1">
    <citation type="submission" date="2015-11" db="EMBL/GenBank/DDBJ databases">
        <title>Genomes and virulence difference between two physiological races of Phytophthora nicotianae.</title>
        <authorList>
            <person name="Liu H."/>
            <person name="Ma X."/>
            <person name="Yu H."/>
            <person name="Fang D."/>
            <person name="Li Y."/>
            <person name="Wang X."/>
            <person name="Wang W."/>
            <person name="Dong Y."/>
            <person name="Xiao B."/>
        </authorList>
    </citation>
    <scope>NUCLEOTIDE SEQUENCE [LARGE SCALE GENOMIC DNA]</scope>
    <source>
        <strain evidence="18">race 1</strain>
    </source>
</reference>
<evidence type="ECO:0000256" key="6">
    <source>
        <dbReference type="ARBA" id="ARBA00022490"/>
    </source>
</evidence>
<dbReference type="InterPro" id="IPR006896">
    <property type="entry name" value="Sec23/24_trunk_dom"/>
</dbReference>
<dbReference type="InterPro" id="IPR006895">
    <property type="entry name" value="Znf_Sec23_Sec24"/>
</dbReference>
<evidence type="ECO:0000313" key="17">
    <source>
        <dbReference type="EMBL" id="KUF97262.1"/>
    </source>
</evidence>
<dbReference type="SUPFAM" id="SSF82919">
    <property type="entry name" value="Zn-finger domain of Sec23/24"/>
    <property type="match status" value="1"/>
</dbReference>
<keyword evidence="5" id="KW-0813">Transport</keyword>
<evidence type="ECO:0000259" key="15">
    <source>
        <dbReference type="Pfam" id="PF04815"/>
    </source>
</evidence>
<evidence type="ECO:0000256" key="5">
    <source>
        <dbReference type="ARBA" id="ARBA00022448"/>
    </source>
</evidence>
<evidence type="ECO:0000256" key="8">
    <source>
        <dbReference type="ARBA" id="ARBA00022892"/>
    </source>
</evidence>
<dbReference type="EMBL" id="LNFP01000122">
    <property type="protein sequence ID" value="KUF97262.1"/>
    <property type="molecule type" value="Genomic_DNA"/>
</dbReference>
<dbReference type="InterPro" id="IPR036465">
    <property type="entry name" value="vWFA_dom_sf"/>
</dbReference>
<dbReference type="SUPFAM" id="SSF81995">
    <property type="entry name" value="beta-sandwich domain of Sec23/24"/>
    <property type="match status" value="1"/>
</dbReference>
<dbReference type="InterPro" id="IPR050550">
    <property type="entry name" value="SEC23_SEC24_subfamily"/>
</dbReference>
<proteinExistence type="inferred from homology"/>
<dbReference type="InterPro" id="IPR012990">
    <property type="entry name" value="Beta-sandwich_Sec23_24"/>
</dbReference>
<evidence type="ECO:0000259" key="12">
    <source>
        <dbReference type="Pfam" id="PF00626"/>
    </source>
</evidence>